<proteinExistence type="predicted"/>
<evidence type="ECO:0000259" key="1">
    <source>
        <dbReference type="PROSITE" id="PS50181"/>
    </source>
</evidence>
<dbReference type="InterPro" id="IPR036047">
    <property type="entry name" value="F-box-like_dom_sf"/>
</dbReference>
<evidence type="ECO:0000313" key="3">
    <source>
        <dbReference type="Proteomes" id="UP000250266"/>
    </source>
</evidence>
<dbReference type="SUPFAM" id="SSF81383">
    <property type="entry name" value="F-box domain"/>
    <property type="match status" value="1"/>
</dbReference>
<dbReference type="Proteomes" id="UP000250266">
    <property type="component" value="Unassembled WGS sequence"/>
</dbReference>
<reference evidence="2 3" key="1">
    <citation type="journal article" date="2016" name="Nat. Commun.">
        <title>Ectomycorrhizal ecology is imprinted in the genome of the dominant symbiotic fungus Cenococcum geophilum.</title>
        <authorList>
            <consortium name="DOE Joint Genome Institute"/>
            <person name="Peter M."/>
            <person name="Kohler A."/>
            <person name="Ohm R.A."/>
            <person name="Kuo A."/>
            <person name="Krutzmann J."/>
            <person name="Morin E."/>
            <person name="Arend M."/>
            <person name="Barry K.W."/>
            <person name="Binder M."/>
            <person name="Choi C."/>
            <person name="Clum A."/>
            <person name="Copeland A."/>
            <person name="Grisel N."/>
            <person name="Haridas S."/>
            <person name="Kipfer T."/>
            <person name="LaButti K."/>
            <person name="Lindquist E."/>
            <person name="Lipzen A."/>
            <person name="Maire R."/>
            <person name="Meier B."/>
            <person name="Mihaltcheva S."/>
            <person name="Molinier V."/>
            <person name="Murat C."/>
            <person name="Poggeler S."/>
            <person name="Quandt C.A."/>
            <person name="Sperisen C."/>
            <person name="Tritt A."/>
            <person name="Tisserant E."/>
            <person name="Crous P.W."/>
            <person name="Henrissat B."/>
            <person name="Nehls U."/>
            <person name="Egli S."/>
            <person name="Spatafora J.W."/>
            <person name="Grigoriev I.V."/>
            <person name="Martin F.M."/>
        </authorList>
    </citation>
    <scope>NUCLEOTIDE SEQUENCE [LARGE SCALE GENOMIC DNA]</scope>
    <source>
        <strain evidence="2 3">CBS 459.81</strain>
    </source>
</reference>
<feature type="domain" description="F-box" evidence="1">
    <location>
        <begin position="6"/>
        <end position="52"/>
    </location>
</feature>
<dbReference type="EMBL" id="KV744928">
    <property type="protein sequence ID" value="OCK81231.1"/>
    <property type="molecule type" value="Genomic_DNA"/>
</dbReference>
<dbReference type="Pfam" id="PF12937">
    <property type="entry name" value="F-box-like"/>
    <property type="match status" value="1"/>
</dbReference>
<dbReference type="PROSITE" id="PS50181">
    <property type="entry name" value="FBOX"/>
    <property type="match status" value="1"/>
</dbReference>
<dbReference type="OrthoDB" id="3800738at2759"/>
<protein>
    <recommendedName>
        <fullName evidence="1">F-box domain-containing protein</fullName>
    </recommendedName>
</protein>
<dbReference type="Gene3D" id="1.20.1280.50">
    <property type="match status" value="1"/>
</dbReference>
<dbReference type="InterPro" id="IPR001810">
    <property type="entry name" value="F-box_dom"/>
</dbReference>
<sequence>MSLPSAVYRLCATFEVLEQILLYLSMEDVVRVQAVCVRWKFVIESSPRIQRLLFISPKVGGPFRLVAYHNYQLDGATGVIQGGPIHYEFLSPKGRITQAPLSRLADCFPNPQLNRILSGFHRDQVLSAAITEKAIHEAATKPPQNRPSSVMLTRYAFPRRLHNEWFAQQNHSWRSMYLTQPPCTAIELCTSVDVRSENSLHVHTIWNKNGVTIGQLIGALRGRERHFPEYPCVLDLFIPVEKAVKESDHDTNGQVYESCRFPTLRPG</sequence>
<organism evidence="2 3">
    <name type="scientific">Lepidopterella palustris CBS 459.81</name>
    <dbReference type="NCBI Taxonomy" id="1314670"/>
    <lineage>
        <taxon>Eukaryota</taxon>
        <taxon>Fungi</taxon>
        <taxon>Dikarya</taxon>
        <taxon>Ascomycota</taxon>
        <taxon>Pezizomycotina</taxon>
        <taxon>Dothideomycetes</taxon>
        <taxon>Pleosporomycetidae</taxon>
        <taxon>Mytilinidiales</taxon>
        <taxon>Argynnaceae</taxon>
        <taxon>Lepidopterella</taxon>
    </lineage>
</organism>
<accession>A0A8E2EC27</accession>
<name>A0A8E2EC27_9PEZI</name>
<evidence type="ECO:0000313" key="2">
    <source>
        <dbReference type="EMBL" id="OCK81231.1"/>
    </source>
</evidence>
<gene>
    <name evidence="2" type="ORF">K432DRAFT_403975</name>
</gene>
<keyword evidence="3" id="KW-1185">Reference proteome</keyword>
<dbReference type="AlphaFoldDB" id="A0A8E2EC27"/>
<dbReference type="CDD" id="cd09917">
    <property type="entry name" value="F-box_SF"/>
    <property type="match status" value="1"/>
</dbReference>